<dbReference type="OrthoDB" id="1077582at2759"/>
<dbReference type="GeneID" id="34555344"/>
<proteinExistence type="predicted"/>
<evidence type="ECO:0000313" key="1">
    <source>
        <dbReference type="EMBL" id="OHF02488.1"/>
    </source>
</evidence>
<keyword evidence="2" id="KW-1185">Reference proteome</keyword>
<sequence length="76" mass="8295">MAEGEAIGSAWKIIPSLSSRDIVATSENDDDSQLNFCYVYTGNKAAANIFFFHYDPAEFSPGRVLIALGTEGLDEF</sequence>
<dbReference type="STRING" id="1209926.A0A1G4BMF7"/>
<dbReference type="EMBL" id="MJBS01000012">
    <property type="protein sequence ID" value="OHF02488.1"/>
    <property type="molecule type" value="Genomic_DNA"/>
</dbReference>
<name>A0A1G4BMF7_9PEZI</name>
<dbReference type="RefSeq" id="XP_022479628.1">
    <property type="nucleotide sequence ID" value="XM_022613834.1"/>
</dbReference>
<dbReference type="AlphaFoldDB" id="A0A1G4BMF7"/>
<evidence type="ECO:0000313" key="2">
    <source>
        <dbReference type="Proteomes" id="UP000176998"/>
    </source>
</evidence>
<dbReference type="Proteomes" id="UP000176998">
    <property type="component" value="Unassembled WGS sequence"/>
</dbReference>
<protein>
    <submittedName>
        <fullName evidence="1">Glyoxalase family protein</fullName>
    </submittedName>
</protein>
<accession>A0A1G4BMF7</accession>
<gene>
    <name evidence="1" type="ORF">CORC01_02183</name>
</gene>
<organism evidence="1 2">
    <name type="scientific">Colletotrichum orchidophilum</name>
    <dbReference type="NCBI Taxonomy" id="1209926"/>
    <lineage>
        <taxon>Eukaryota</taxon>
        <taxon>Fungi</taxon>
        <taxon>Dikarya</taxon>
        <taxon>Ascomycota</taxon>
        <taxon>Pezizomycotina</taxon>
        <taxon>Sordariomycetes</taxon>
        <taxon>Hypocreomycetidae</taxon>
        <taxon>Glomerellales</taxon>
        <taxon>Glomerellaceae</taxon>
        <taxon>Colletotrichum</taxon>
    </lineage>
</organism>
<reference evidence="1 2" key="1">
    <citation type="submission" date="2016-09" db="EMBL/GenBank/DDBJ databases">
        <authorList>
            <person name="Capua I."/>
            <person name="De Benedictis P."/>
            <person name="Joannis T."/>
            <person name="Lombin L.H."/>
            <person name="Cattoli G."/>
        </authorList>
    </citation>
    <scope>NUCLEOTIDE SEQUENCE [LARGE SCALE GENOMIC DNA]</scope>
    <source>
        <strain evidence="1 2">IMI 309357</strain>
    </source>
</reference>
<comment type="caution">
    <text evidence="1">The sequence shown here is derived from an EMBL/GenBank/DDBJ whole genome shotgun (WGS) entry which is preliminary data.</text>
</comment>